<evidence type="ECO:0000313" key="2">
    <source>
        <dbReference type="EMBL" id="CAF2095172.1"/>
    </source>
</evidence>
<feature type="region of interest" description="Disordered" evidence="1">
    <location>
        <begin position="38"/>
        <end position="102"/>
    </location>
</feature>
<evidence type="ECO:0000256" key="1">
    <source>
        <dbReference type="SAM" id="MobiDB-lite"/>
    </source>
</evidence>
<organism evidence="2">
    <name type="scientific">Brassica napus</name>
    <name type="common">Rape</name>
    <dbReference type="NCBI Taxonomy" id="3708"/>
    <lineage>
        <taxon>Eukaryota</taxon>
        <taxon>Viridiplantae</taxon>
        <taxon>Streptophyta</taxon>
        <taxon>Embryophyta</taxon>
        <taxon>Tracheophyta</taxon>
        <taxon>Spermatophyta</taxon>
        <taxon>Magnoliopsida</taxon>
        <taxon>eudicotyledons</taxon>
        <taxon>Gunneridae</taxon>
        <taxon>Pentapetalae</taxon>
        <taxon>rosids</taxon>
        <taxon>malvids</taxon>
        <taxon>Brassicales</taxon>
        <taxon>Brassicaceae</taxon>
        <taxon>Brassiceae</taxon>
        <taxon>Brassica</taxon>
    </lineage>
</organism>
<dbReference type="EMBL" id="HG994359">
    <property type="protein sequence ID" value="CAF2095172.1"/>
    <property type="molecule type" value="Genomic_DNA"/>
</dbReference>
<accession>A0A816T9R2</accession>
<name>A0A816T9R2_BRANA</name>
<gene>
    <name evidence="2" type="ORF">DARMORV10_A05P09360.1</name>
</gene>
<feature type="non-terminal residue" evidence="2">
    <location>
        <position position="1"/>
    </location>
</feature>
<dbReference type="AlphaFoldDB" id="A0A816T9R2"/>
<proteinExistence type="predicted"/>
<protein>
    <submittedName>
        <fullName evidence="2">(rape) hypothetical protein</fullName>
    </submittedName>
</protein>
<dbReference type="Proteomes" id="UP001295469">
    <property type="component" value="Chromosome A05"/>
</dbReference>
<feature type="compositionally biased region" description="Polar residues" evidence="1">
    <location>
        <begin position="69"/>
        <end position="86"/>
    </location>
</feature>
<reference evidence="2" key="1">
    <citation type="submission" date="2021-01" db="EMBL/GenBank/DDBJ databases">
        <authorList>
            <consortium name="Genoscope - CEA"/>
            <person name="William W."/>
        </authorList>
    </citation>
    <scope>NUCLEOTIDE SEQUENCE</scope>
</reference>
<sequence>RKYENAPEPFRLSSPHQTSLVRIEFEYEFLMGLSLLPLSSSSTSRDTADPKTYTTATDQHGKENLAGLLNTTESFPLSPSENIDQTAKNEDILTSWDDDDDV</sequence>